<name>A0A238J1N2_9RHOB</name>
<reference evidence="2 3" key="1">
    <citation type="submission" date="2017-05" db="EMBL/GenBank/DDBJ databases">
        <authorList>
            <person name="Song R."/>
            <person name="Chenine A.L."/>
            <person name="Ruprecht R.M."/>
        </authorList>
    </citation>
    <scope>NUCLEOTIDE SEQUENCE [LARGE SCALE GENOMIC DNA]</scope>
    <source>
        <strain evidence="2 3">CECT 8489</strain>
    </source>
</reference>
<organism evidence="2 3">
    <name type="scientific">Boseongicola aestuarii</name>
    <dbReference type="NCBI Taxonomy" id="1470561"/>
    <lineage>
        <taxon>Bacteria</taxon>
        <taxon>Pseudomonadati</taxon>
        <taxon>Pseudomonadota</taxon>
        <taxon>Alphaproteobacteria</taxon>
        <taxon>Rhodobacterales</taxon>
        <taxon>Paracoccaceae</taxon>
        <taxon>Boseongicola</taxon>
    </lineage>
</organism>
<dbReference type="AlphaFoldDB" id="A0A238J1N2"/>
<dbReference type="Proteomes" id="UP000201838">
    <property type="component" value="Unassembled WGS sequence"/>
</dbReference>
<feature type="region of interest" description="Disordered" evidence="1">
    <location>
        <begin position="43"/>
        <end position="73"/>
    </location>
</feature>
<evidence type="ECO:0000313" key="2">
    <source>
        <dbReference type="EMBL" id="SMX24527.1"/>
    </source>
</evidence>
<proteinExistence type="predicted"/>
<protein>
    <submittedName>
        <fullName evidence="2">Uncharacterized protein</fullName>
    </submittedName>
</protein>
<evidence type="ECO:0000256" key="1">
    <source>
        <dbReference type="SAM" id="MobiDB-lite"/>
    </source>
</evidence>
<evidence type="ECO:0000313" key="3">
    <source>
        <dbReference type="Proteomes" id="UP000201838"/>
    </source>
</evidence>
<keyword evidence="3" id="KW-1185">Reference proteome</keyword>
<feature type="compositionally biased region" description="Basic and acidic residues" evidence="1">
    <location>
        <begin position="52"/>
        <end position="63"/>
    </location>
</feature>
<gene>
    <name evidence="2" type="ORF">BOA8489_02653</name>
</gene>
<sequence>MCFVVILAILRARRRRLEWRNQPGLAVVSHDDPDLIAPREMRMDAGGEGASDPDRHTTDRGAKETGVSPEDGMTPVVHSVLPDVAEFLIPDFRPNLDICEVDLRYPDIDFAHWRAPGMAAMMFTDGAETLTVFFEGLDVIPLAGVFVRFVHPRNGPQTYLLSDLLDVDESEISYEEAAFKIDARRDLSNPENGPDARPLAFHNFDTARECIEVFVPQDRLAKTAVSISSTPDGSDALVLVDGHVAAILVGAVDAGPRNIKLVASQQIVAA</sequence>
<dbReference type="EMBL" id="FXXQ01000009">
    <property type="protein sequence ID" value="SMX24527.1"/>
    <property type="molecule type" value="Genomic_DNA"/>
</dbReference>
<accession>A0A238J1N2</accession>